<comment type="caution">
    <text evidence="2">The sequence shown here is derived from an EMBL/GenBank/DDBJ whole genome shotgun (WGS) entry which is preliminary data.</text>
</comment>
<dbReference type="NCBIfam" id="NF007539">
    <property type="entry name" value="PRK10151.1"/>
    <property type="match status" value="1"/>
</dbReference>
<dbReference type="RefSeq" id="WP_106877017.1">
    <property type="nucleotide sequence ID" value="NZ_PYEP01000003.1"/>
</dbReference>
<dbReference type="OrthoDB" id="9784707at2"/>
<dbReference type="InterPro" id="IPR000182">
    <property type="entry name" value="GNAT_dom"/>
</dbReference>
<proteinExistence type="predicted"/>
<keyword evidence="2" id="KW-0689">Ribosomal protein</keyword>
<dbReference type="GO" id="GO:0008999">
    <property type="term" value="F:protein-N-terminal-alanine acetyltransferase activity"/>
    <property type="evidence" value="ECO:0007669"/>
    <property type="project" value="TreeGrafter"/>
</dbReference>
<dbReference type="PANTHER" id="PTHR43441">
    <property type="entry name" value="RIBOSOMAL-PROTEIN-SERINE ACETYLTRANSFERASE"/>
    <property type="match status" value="1"/>
</dbReference>
<keyword evidence="2" id="KW-0687">Ribonucleoprotein</keyword>
<protein>
    <submittedName>
        <fullName evidence="2">50S ribosomal protein L7/L12-serine acetyltransferase</fullName>
    </submittedName>
</protein>
<dbReference type="Gene3D" id="3.40.630.30">
    <property type="match status" value="1"/>
</dbReference>
<dbReference type="PROSITE" id="PS51186">
    <property type="entry name" value="GNAT"/>
    <property type="match status" value="1"/>
</dbReference>
<dbReference type="AlphaFoldDB" id="A0A2P8VLE3"/>
<sequence length="190" mass="21962">MQEMTQWQDETLVVDEEIVLRSVHERYEASLYALVVANRAYLQQAMNWPQYVTGPEETRKTLHGNYLLHHRGYAKMFLIFHDETLCGVVSFNQVEPLNKTAYNGYWLEEGAQGRGIISRSIQAIMRHYADKGEVRRFVIKCIVTNEASNRVAQRNGFSLEGCLKQAEYLNGDYHDQNIYGRIIEAAQNTP</sequence>
<dbReference type="SUPFAM" id="SSF55729">
    <property type="entry name" value="Acyl-CoA N-acyltransferases (Nat)"/>
    <property type="match status" value="1"/>
</dbReference>
<dbReference type="EMBL" id="PYEP01000003">
    <property type="protein sequence ID" value="PSN08375.1"/>
    <property type="molecule type" value="Genomic_DNA"/>
</dbReference>
<dbReference type="Pfam" id="PF13302">
    <property type="entry name" value="Acetyltransf_3"/>
    <property type="match status" value="1"/>
</dbReference>
<dbReference type="GO" id="GO:1990189">
    <property type="term" value="F:protein N-terminal-serine acetyltransferase activity"/>
    <property type="evidence" value="ECO:0007669"/>
    <property type="project" value="TreeGrafter"/>
</dbReference>
<dbReference type="PANTHER" id="PTHR43441:SF11">
    <property type="entry name" value="RIBOSOMAL-PROTEIN-SERINE ACETYLTRANSFERASE"/>
    <property type="match status" value="1"/>
</dbReference>
<dbReference type="InterPro" id="IPR051908">
    <property type="entry name" value="Ribosomal_N-acetyltransferase"/>
</dbReference>
<accession>A0A2P8VLE3</accession>
<organism evidence="2 3">
    <name type="scientific">Siccibacter turicensis</name>
    <dbReference type="NCBI Taxonomy" id="357233"/>
    <lineage>
        <taxon>Bacteria</taxon>
        <taxon>Pseudomonadati</taxon>
        <taxon>Pseudomonadota</taxon>
        <taxon>Gammaproteobacteria</taxon>
        <taxon>Enterobacterales</taxon>
        <taxon>Enterobacteriaceae</taxon>
        <taxon>Siccibacter</taxon>
    </lineage>
</organism>
<name>A0A2P8VLE3_9ENTR</name>
<keyword evidence="3" id="KW-1185">Reference proteome</keyword>
<reference evidence="2 3" key="1">
    <citation type="submission" date="2018-03" db="EMBL/GenBank/DDBJ databases">
        <title>Draft genome sequence of the first documented clinical Siccibacter turicensis isolate in Austria.</title>
        <authorList>
            <person name="Lepuschitz S."/>
            <person name="Pekard-Amenitsch S."/>
            <person name="Haunold R."/>
            <person name="Schill S."/>
            <person name="Mach R."/>
            <person name="Allerberger F."/>
            <person name="Ruppitsch W."/>
            <person name="Forsythe S.J."/>
        </authorList>
    </citation>
    <scope>NUCLEOTIDE SEQUENCE [LARGE SCALE GENOMIC DNA]</scope>
    <source>
        <strain evidence="2 3">6100069499-17</strain>
    </source>
</reference>
<dbReference type="GO" id="GO:0005840">
    <property type="term" value="C:ribosome"/>
    <property type="evidence" value="ECO:0007669"/>
    <property type="project" value="UniProtKB-KW"/>
</dbReference>
<gene>
    <name evidence="2" type="ORF">C7G83_09415</name>
</gene>
<dbReference type="InterPro" id="IPR016181">
    <property type="entry name" value="Acyl_CoA_acyltransferase"/>
</dbReference>
<dbReference type="STRING" id="1388748.GCA_000463155_02837"/>
<evidence type="ECO:0000313" key="3">
    <source>
        <dbReference type="Proteomes" id="UP000240212"/>
    </source>
</evidence>
<feature type="domain" description="N-acetyltransferase" evidence="1">
    <location>
        <begin position="32"/>
        <end position="179"/>
    </location>
</feature>
<keyword evidence="2" id="KW-0808">Transferase</keyword>
<evidence type="ECO:0000259" key="1">
    <source>
        <dbReference type="PROSITE" id="PS51186"/>
    </source>
</evidence>
<dbReference type="GO" id="GO:0005737">
    <property type="term" value="C:cytoplasm"/>
    <property type="evidence" value="ECO:0007669"/>
    <property type="project" value="TreeGrafter"/>
</dbReference>
<evidence type="ECO:0000313" key="2">
    <source>
        <dbReference type="EMBL" id="PSN08375.1"/>
    </source>
</evidence>
<dbReference type="Proteomes" id="UP000240212">
    <property type="component" value="Unassembled WGS sequence"/>
</dbReference>